<feature type="domain" description="Glycosyltransferase subfamily 4-like N-terminal" evidence="2">
    <location>
        <begin position="21"/>
        <end position="173"/>
    </location>
</feature>
<dbReference type="Pfam" id="PF13439">
    <property type="entry name" value="Glyco_transf_4"/>
    <property type="match status" value="1"/>
</dbReference>
<dbReference type="Pfam" id="PF13692">
    <property type="entry name" value="Glyco_trans_1_4"/>
    <property type="match status" value="1"/>
</dbReference>
<keyword evidence="3" id="KW-0808">Transferase</keyword>
<dbReference type="PANTHER" id="PTHR12526:SF572">
    <property type="entry name" value="BLL5144 PROTEIN"/>
    <property type="match status" value="1"/>
</dbReference>
<evidence type="ECO:0000313" key="4">
    <source>
        <dbReference type="Proteomes" id="UP001431776"/>
    </source>
</evidence>
<evidence type="ECO:0000259" key="2">
    <source>
        <dbReference type="Pfam" id="PF13439"/>
    </source>
</evidence>
<dbReference type="GO" id="GO:0016757">
    <property type="term" value="F:glycosyltransferase activity"/>
    <property type="evidence" value="ECO:0007669"/>
    <property type="project" value="UniProtKB-KW"/>
</dbReference>
<dbReference type="EC" id="2.4.-.-" evidence="3"/>
<protein>
    <submittedName>
        <fullName evidence="3">Glycosyltransferase</fullName>
        <ecNumber evidence="3">2.4.-.-</ecNumber>
    </submittedName>
</protein>
<dbReference type="RefSeq" id="WP_349244525.1">
    <property type="nucleotide sequence ID" value="NZ_JASCXX010000008.1"/>
</dbReference>
<reference evidence="3" key="1">
    <citation type="submission" date="2023-05" db="EMBL/GenBank/DDBJ databases">
        <title>Anaerotaeda fermentans gen. nov., sp. nov., a novel anaerobic planctomycete of the new family within the order Sedimentisphaerales isolated from Taman Peninsula, Russia.</title>
        <authorList>
            <person name="Khomyakova M.A."/>
            <person name="Merkel A.Y."/>
            <person name="Slobodkin A.I."/>
        </authorList>
    </citation>
    <scope>NUCLEOTIDE SEQUENCE</scope>
    <source>
        <strain evidence="3">M17dextr</strain>
    </source>
</reference>
<dbReference type="Gene3D" id="1.50.10.20">
    <property type="match status" value="1"/>
</dbReference>
<keyword evidence="4" id="KW-1185">Reference proteome</keyword>
<name>A0AAW6TZZ0_9BACT</name>
<dbReference type="Gene3D" id="3.40.50.2000">
    <property type="entry name" value="Glycogen Phosphorylase B"/>
    <property type="match status" value="2"/>
</dbReference>
<dbReference type="PANTHER" id="PTHR12526">
    <property type="entry name" value="GLYCOSYLTRANSFERASE"/>
    <property type="match status" value="1"/>
</dbReference>
<dbReference type="Proteomes" id="UP001431776">
    <property type="component" value="Unassembled WGS sequence"/>
</dbReference>
<dbReference type="SUPFAM" id="SSF48208">
    <property type="entry name" value="Six-hairpin glycosidases"/>
    <property type="match status" value="1"/>
</dbReference>
<evidence type="ECO:0000256" key="1">
    <source>
        <dbReference type="SAM" id="MobiDB-lite"/>
    </source>
</evidence>
<feature type="region of interest" description="Disordered" evidence="1">
    <location>
        <begin position="747"/>
        <end position="772"/>
    </location>
</feature>
<comment type="caution">
    <text evidence="3">The sequence shown here is derived from an EMBL/GenBank/DDBJ whole genome shotgun (WGS) entry which is preliminary data.</text>
</comment>
<evidence type="ECO:0000313" key="3">
    <source>
        <dbReference type="EMBL" id="MDI6449118.1"/>
    </source>
</evidence>
<dbReference type="AlphaFoldDB" id="A0AAW6TZZ0"/>
<sequence length="772" mass="86088">MGKGAAKKVVFISTFPPRKCGIATFTADLIRNASAAAGGQFEPLVVTMQLDPALKYNDPVKFEIRQNVRRDYICAADYINFSHVDLVSVQHEFGLFGGQAGAYLGLLLKRLKAPVVTTLHTVLEHPEPDYRDSMMELCDRSDVLVTMNERGVDMLSDIYGVGQDKIRLIPHGIPDLPFVDSNYYKHKFGLEGRRTILTFGLISKNKGIEVMLRAMPRIIETHPDVMYIVLGMTHPLVQKHEGESYRFGLQQIVKDLQLHDHVIFHNRFVDDEELHNFLCAADVYVTPYLTQEQLTSGTLAFAVGTGKAVVSTPYWAATELLADGRGRLVPFGDSQQLSQTICELLHNESLFYELRGRAYDYGRSRTWPKIGQAYWKLFSEVEIPVRAAAGSVLTPAETFSSIEVPEPSLDHLINLTDDTGLLQHAKFAIPNRAHGYCTDDNARGAIAMARYHSQYPDPAALRLLDIYLSFVMHAQNPDGSIRNFMDYDRTWWPNEPAHDAFGRTLWALGTVMACPPSPAYLSLAKECFDHSVVLVQRQHPRGMAYAILGMCDYLRQFPGASDIKRELELAADGLVRQFEENRQSDWDWFEDVLTYDNAVLPHALFVAGLSLENETYIEAARKTAGFLLDNTFDGDHFSFIGCSGWYERGKARAVFDQQPIEAAGTVMMLRAAYDATKAPGFLALQRKAFDWFLGANDLRVPLYDFRTKGCSDGLMASGVNGNQGAESTVSFLLALLAIVESYATVDRTQDEGGPNSSEAVGADPQDMPKVGR</sequence>
<proteinExistence type="predicted"/>
<dbReference type="CDD" id="cd03822">
    <property type="entry name" value="GT4_mannosyltransferase-like"/>
    <property type="match status" value="1"/>
</dbReference>
<dbReference type="SUPFAM" id="SSF53756">
    <property type="entry name" value="UDP-Glycosyltransferase/glycogen phosphorylase"/>
    <property type="match status" value="1"/>
</dbReference>
<accession>A0AAW6TZZ0</accession>
<organism evidence="3 4">
    <name type="scientific">Anaerobaca lacustris</name>
    <dbReference type="NCBI Taxonomy" id="3044600"/>
    <lineage>
        <taxon>Bacteria</taxon>
        <taxon>Pseudomonadati</taxon>
        <taxon>Planctomycetota</taxon>
        <taxon>Phycisphaerae</taxon>
        <taxon>Sedimentisphaerales</taxon>
        <taxon>Anaerobacaceae</taxon>
        <taxon>Anaerobaca</taxon>
    </lineage>
</organism>
<keyword evidence="3" id="KW-0328">Glycosyltransferase</keyword>
<gene>
    <name evidence="3" type="ORF">QJ522_08685</name>
</gene>
<dbReference type="GO" id="GO:0005975">
    <property type="term" value="P:carbohydrate metabolic process"/>
    <property type="evidence" value="ECO:0007669"/>
    <property type="project" value="InterPro"/>
</dbReference>
<dbReference type="EMBL" id="JASCXX010000008">
    <property type="protein sequence ID" value="MDI6449118.1"/>
    <property type="molecule type" value="Genomic_DNA"/>
</dbReference>
<dbReference type="InterPro" id="IPR028098">
    <property type="entry name" value="Glyco_trans_4-like_N"/>
</dbReference>
<dbReference type="InterPro" id="IPR008928">
    <property type="entry name" value="6-hairpin_glycosidase_sf"/>
</dbReference>